<dbReference type="Proteomes" id="UP000824782">
    <property type="component" value="Unassembled WGS sequence"/>
</dbReference>
<keyword evidence="2" id="KW-1185">Reference proteome</keyword>
<evidence type="ECO:0000313" key="2">
    <source>
        <dbReference type="Proteomes" id="UP000824782"/>
    </source>
</evidence>
<protein>
    <submittedName>
        <fullName evidence="1">Uncharacterized protein</fullName>
    </submittedName>
</protein>
<comment type="caution">
    <text evidence="1">The sequence shown here is derived from an EMBL/GenBank/DDBJ whole genome shotgun (WGS) entry which is preliminary data.</text>
</comment>
<dbReference type="EMBL" id="WNYA01009491">
    <property type="protein sequence ID" value="KAG8540721.1"/>
    <property type="molecule type" value="Genomic_DNA"/>
</dbReference>
<name>A0AAV6YUW6_ENGPU</name>
<sequence>MNFRNKEMTDFYEIALESVLLYAIHNSWSIDLSIHSCTSLSICSSHFCFYTERFVCTLCIPHITIYIKKKCFITQQYIILVMVYQVSCNTELYIL</sequence>
<accession>A0AAV6YUW6</accession>
<evidence type="ECO:0000313" key="1">
    <source>
        <dbReference type="EMBL" id="KAG8540721.1"/>
    </source>
</evidence>
<reference evidence="1" key="1">
    <citation type="thesis" date="2020" institute="ProQuest LLC" country="789 East Eisenhower Parkway, Ann Arbor, MI, USA">
        <title>Comparative Genomics and Chromosome Evolution.</title>
        <authorList>
            <person name="Mudd A.B."/>
        </authorList>
    </citation>
    <scope>NUCLEOTIDE SEQUENCE</scope>
    <source>
        <strain evidence="1">237g6f4</strain>
        <tissue evidence="1">Blood</tissue>
    </source>
</reference>
<proteinExistence type="predicted"/>
<gene>
    <name evidence="1" type="ORF">GDO81_018708</name>
</gene>
<organism evidence="1 2">
    <name type="scientific">Engystomops pustulosus</name>
    <name type="common">Tungara frog</name>
    <name type="synonym">Physalaemus pustulosus</name>
    <dbReference type="NCBI Taxonomy" id="76066"/>
    <lineage>
        <taxon>Eukaryota</taxon>
        <taxon>Metazoa</taxon>
        <taxon>Chordata</taxon>
        <taxon>Craniata</taxon>
        <taxon>Vertebrata</taxon>
        <taxon>Euteleostomi</taxon>
        <taxon>Amphibia</taxon>
        <taxon>Batrachia</taxon>
        <taxon>Anura</taxon>
        <taxon>Neobatrachia</taxon>
        <taxon>Hyloidea</taxon>
        <taxon>Leptodactylidae</taxon>
        <taxon>Leiuperinae</taxon>
        <taxon>Engystomops</taxon>
    </lineage>
</organism>
<dbReference type="AlphaFoldDB" id="A0AAV6YUW6"/>